<feature type="signal peptide" evidence="1">
    <location>
        <begin position="1"/>
        <end position="18"/>
    </location>
</feature>
<evidence type="ECO:0000313" key="2">
    <source>
        <dbReference type="EMBL" id="MBW71529.1"/>
    </source>
</evidence>
<dbReference type="AlphaFoldDB" id="A0A2M4D1W4"/>
<keyword evidence="1" id="KW-0732">Signal</keyword>
<organism evidence="2">
    <name type="scientific">Anopheles darlingi</name>
    <name type="common">Mosquito</name>
    <dbReference type="NCBI Taxonomy" id="43151"/>
    <lineage>
        <taxon>Eukaryota</taxon>
        <taxon>Metazoa</taxon>
        <taxon>Ecdysozoa</taxon>
        <taxon>Arthropoda</taxon>
        <taxon>Hexapoda</taxon>
        <taxon>Insecta</taxon>
        <taxon>Pterygota</taxon>
        <taxon>Neoptera</taxon>
        <taxon>Endopterygota</taxon>
        <taxon>Diptera</taxon>
        <taxon>Nematocera</taxon>
        <taxon>Culicoidea</taxon>
        <taxon>Culicidae</taxon>
        <taxon>Anophelinae</taxon>
        <taxon>Anopheles</taxon>
    </lineage>
</organism>
<accession>A0A2M4D1W4</accession>
<evidence type="ECO:0000256" key="1">
    <source>
        <dbReference type="SAM" id="SignalP"/>
    </source>
</evidence>
<proteinExistence type="predicted"/>
<dbReference type="EMBL" id="GGFL01007351">
    <property type="protein sequence ID" value="MBW71529.1"/>
    <property type="molecule type" value="Transcribed_RNA"/>
</dbReference>
<reference evidence="2" key="1">
    <citation type="submission" date="2018-01" db="EMBL/GenBank/DDBJ databases">
        <title>An insight into the sialome of Amazonian anophelines.</title>
        <authorList>
            <person name="Ribeiro J.M."/>
            <person name="Scarpassa V."/>
            <person name="Calvo E."/>
        </authorList>
    </citation>
    <scope>NUCLEOTIDE SEQUENCE</scope>
</reference>
<sequence>MLLLLLLLLLAYYRSLLLRDQLRMCVLDLEMVVALVAWLPKRSYPFFFSAVIRSSSSFPCTSASVFIRLDSCCPSVRPSVLLAPV</sequence>
<name>A0A2M4D1W4_ANODA</name>
<feature type="chain" id="PRO_5014856865" evidence="1">
    <location>
        <begin position="19"/>
        <end position="85"/>
    </location>
</feature>
<protein>
    <submittedName>
        <fullName evidence="2">Putative secreted protein</fullName>
    </submittedName>
</protein>